<organism evidence="2 3">
    <name type="scientific">Mesorhizobium hungaricum</name>
    <dbReference type="NCBI Taxonomy" id="1566387"/>
    <lineage>
        <taxon>Bacteria</taxon>
        <taxon>Pseudomonadati</taxon>
        <taxon>Pseudomonadota</taxon>
        <taxon>Alphaproteobacteria</taxon>
        <taxon>Hyphomicrobiales</taxon>
        <taxon>Phyllobacteriaceae</taxon>
        <taxon>Mesorhizobium</taxon>
    </lineage>
</organism>
<dbReference type="AlphaFoldDB" id="A0A1C2DSS9"/>
<feature type="transmembrane region" description="Helical" evidence="1">
    <location>
        <begin position="104"/>
        <end position="121"/>
    </location>
</feature>
<proteinExistence type="predicted"/>
<dbReference type="STRING" id="1566387.QV13_13955"/>
<dbReference type="Pfam" id="PF04632">
    <property type="entry name" value="FUSC"/>
    <property type="match status" value="1"/>
</dbReference>
<dbReference type="Proteomes" id="UP000094412">
    <property type="component" value="Unassembled WGS sequence"/>
</dbReference>
<evidence type="ECO:0000313" key="3">
    <source>
        <dbReference type="Proteomes" id="UP000094412"/>
    </source>
</evidence>
<feature type="transmembrane region" description="Helical" evidence="1">
    <location>
        <begin position="133"/>
        <end position="150"/>
    </location>
</feature>
<gene>
    <name evidence="2" type="ORF">QV13_13955</name>
</gene>
<feature type="transmembrane region" description="Helical" evidence="1">
    <location>
        <begin position="421"/>
        <end position="440"/>
    </location>
</feature>
<keyword evidence="1" id="KW-0812">Transmembrane</keyword>
<reference evidence="2 3" key="1">
    <citation type="submission" date="2016-08" db="EMBL/GenBank/DDBJ databases">
        <title>Whole genome sequence of Mesorhizobium sp. strain UASWS1009 isolated from industrial sewage.</title>
        <authorList>
            <person name="Crovadore J."/>
            <person name="Calmin G."/>
            <person name="Chablais R."/>
            <person name="Cochard B."/>
            <person name="Lefort F."/>
        </authorList>
    </citation>
    <scope>NUCLEOTIDE SEQUENCE [LARGE SCALE GENOMIC DNA]</scope>
    <source>
        <strain evidence="2 3">UASWS1009</strain>
    </source>
</reference>
<feature type="transmembrane region" description="Helical" evidence="1">
    <location>
        <begin position="76"/>
        <end position="98"/>
    </location>
</feature>
<evidence type="ECO:0008006" key="4">
    <source>
        <dbReference type="Google" id="ProtNLM"/>
    </source>
</evidence>
<comment type="caution">
    <text evidence="2">The sequence shown here is derived from an EMBL/GenBank/DDBJ whole genome shotgun (WGS) entry which is preliminary data.</text>
</comment>
<dbReference type="EMBL" id="MDEO01000032">
    <property type="protein sequence ID" value="OCX17817.1"/>
    <property type="molecule type" value="Genomic_DNA"/>
</dbReference>
<name>A0A1C2DSS9_9HYPH</name>
<evidence type="ECO:0000256" key="1">
    <source>
        <dbReference type="SAM" id="Phobius"/>
    </source>
</evidence>
<feature type="transmembrane region" description="Helical" evidence="1">
    <location>
        <begin position="477"/>
        <end position="497"/>
    </location>
</feature>
<keyword evidence="3" id="KW-1185">Reference proteome</keyword>
<feature type="transmembrane region" description="Helical" evidence="1">
    <location>
        <begin position="447"/>
        <end position="465"/>
    </location>
</feature>
<keyword evidence="1" id="KW-1133">Transmembrane helix</keyword>
<protein>
    <recommendedName>
        <fullName evidence="4">Fusaric acid resistance protein</fullName>
    </recommendedName>
</protein>
<dbReference type="OrthoDB" id="105720at2"/>
<evidence type="ECO:0000313" key="2">
    <source>
        <dbReference type="EMBL" id="OCX17817.1"/>
    </source>
</evidence>
<sequence>MATVQMLYQPPSKTTLLSILWDELQPYPGRLDLSLRIALVCVLVTMTAMALEVPEAALSCYLVFFASRADAGSGIVTAAGVLVGATLGIAIGILSLMVVADSPMLRLGLVALFTFGGMYLAQASKAGPPVGTVAMVFAFVMTLYDIVPIAELLVRALAWMWVVVFFPMVYLIALNVVAGRSPARLLRREIEERLETAAALIESGSEETQRRAGKLLAAGNDELAKYRVFARILSLMDNKEAMRAGELAEASYALLTLVLARVVNGEGFGQDAHAADTLRELAGDIRARRLRNTVATRLLHAGDPETARLINRIAQIQMRTYEPRPLPPGESEGFFAPDAFTNPVYTQFALKTLLAVMITYITYTSLNWFEIHTAMITCFMVALGSTGETVHKLTLRIIGCLIGGAMGVGSIVWLVPHMTDIGHLALLVGGASFVAAWVSVGSERISYMGWQIALCFFLVTLHGFGPSLDMDVARDRIIGIIFGNVVVSLVFSTIWPVSVGASVRKQLANGISALADLMARQGEKVSAYAGLASGLSKAMRQAEMLRFELKRVRHGEIGAETAERIADEIETMATPIILLRERDENTDPFHRLPKPVRAATRNFEDTVAAWLRERSADLGARRWDRTSGSVRAALRRIEARLLRTERGAPGGFPRKLRAELAARLALYEEIAQAVERAEAKGKPA</sequence>
<dbReference type="GO" id="GO:0022857">
    <property type="term" value="F:transmembrane transporter activity"/>
    <property type="evidence" value="ECO:0007669"/>
    <property type="project" value="InterPro"/>
</dbReference>
<feature type="transmembrane region" description="Helical" evidence="1">
    <location>
        <begin position="393"/>
        <end position="415"/>
    </location>
</feature>
<dbReference type="RefSeq" id="WP_051512150.1">
    <property type="nucleotide sequence ID" value="NZ_MDEO01000032.1"/>
</dbReference>
<dbReference type="GO" id="GO:0005886">
    <property type="term" value="C:plasma membrane"/>
    <property type="evidence" value="ECO:0007669"/>
    <property type="project" value="InterPro"/>
</dbReference>
<accession>A0A1C2DSS9</accession>
<feature type="transmembrane region" description="Helical" evidence="1">
    <location>
        <begin position="369"/>
        <end position="386"/>
    </location>
</feature>
<dbReference type="InterPro" id="IPR006726">
    <property type="entry name" value="PHBA_efflux_AaeB/fusaric-R"/>
</dbReference>
<feature type="transmembrane region" description="Helical" evidence="1">
    <location>
        <begin position="37"/>
        <end position="64"/>
    </location>
</feature>
<feature type="transmembrane region" description="Helical" evidence="1">
    <location>
        <begin position="156"/>
        <end position="178"/>
    </location>
</feature>
<keyword evidence="1" id="KW-0472">Membrane</keyword>